<dbReference type="Proteomes" id="UP000658225">
    <property type="component" value="Unassembled WGS sequence"/>
</dbReference>
<evidence type="ECO:0000256" key="1">
    <source>
        <dbReference type="SAM" id="SignalP"/>
    </source>
</evidence>
<protein>
    <submittedName>
        <fullName evidence="2">PBP1b-binding outer membrane lipoprotein LpoB</fullName>
    </submittedName>
</protein>
<keyword evidence="3" id="KW-1185">Reference proteome</keyword>
<feature type="signal peptide" evidence="1">
    <location>
        <begin position="1"/>
        <end position="17"/>
    </location>
</feature>
<keyword evidence="1" id="KW-0732">Signal</keyword>
<keyword evidence="2" id="KW-0449">Lipoprotein</keyword>
<sequence>MKKYIFMGILLGTIVLAGCSANEETEEQAKKEKMEDVTNGQVVEVETLPDTDKEEVVSVTPLDLTQEQKEDYHRQYVEIVKEINANEDTNHLEVSPIDEFKSEDWVEPEKFRQIAEDRATWEFTSKVFGGDPVD</sequence>
<dbReference type="EMBL" id="JADBEL010000039">
    <property type="protein sequence ID" value="MBE1556857.1"/>
    <property type="molecule type" value="Genomic_DNA"/>
</dbReference>
<dbReference type="RefSeq" id="WP_192600469.1">
    <property type="nucleotide sequence ID" value="NZ_JADBEL010000039.1"/>
</dbReference>
<organism evidence="2 3">
    <name type="scientific">Sporosarcina limicola</name>
    <dbReference type="NCBI Taxonomy" id="34101"/>
    <lineage>
        <taxon>Bacteria</taxon>
        <taxon>Bacillati</taxon>
        <taxon>Bacillota</taxon>
        <taxon>Bacilli</taxon>
        <taxon>Bacillales</taxon>
        <taxon>Caryophanaceae</taxon>
        <taxon>Sporosarcina</taxon>
    </lineage>
</organism>
<proteinExistence type="predicted"/>
<evidence type="ECO:0000313" key="3">
    <source>
        <dbReference type="Proteomes" id="UP000658225"/>
    </source>
</evidence>
<comment type="caution">
    <text evidence="2">The sequence shown here is derived from an EMBL/GenBank/DDBJ whole genome shotgun (WGS) entry which is preliminary data.</text>
</comment>
<name>A0A927MPZ8_9BACL</name>
<reference evidence="2" key="1">
    <citation type="submission" date="2020-10" db="EMBL/GenBank/DDBJ databases">
        <title>Genomic Encyclopedia of Type Strains, Phase IV (KMG-IV): sequencing the most valuable type-strain genomes for metagenomic binning, comparative biology and taxonomic classification.</title>
        <authorList>
            <person name="Goeker M."/>
        </authorList>
    </citation>
    <scope>NUCLEOTIDE SEQUENCE</scope>
    <source>
        <strain evidence="2">DSM 13886</strain>
    </source>
</reference>
<feature type="chain" id="PRO_5038657970" evidence="1">
    <location>
        <begin position="18"/>
        <end position="134"/>
    </location>
</feature>
<accession>A0A927MPZ8</accession>
<evidence type="ECO:0000313" key="2">
    <source>
        <dbReference type="EMBL" id="MBE1556857.1"/>
    </source>
</evidence>
<dbReference type="PROSITE" id="PS51257">
    <property type="entry name" value="PROKAR_LIPOPROTEIN"/>
    <property type="match status" value="1"/>
</dbReference>
<gene>
    <name evidence="2" type="ORF">H4683_003983</name>
</gene>
<dbReference type="AlphaFoldDB" id="A0A927MPZ8"/>